<keyword evidence="2" id="KW-1185">Reference proteome</keyword>
<dbReference type="AlphaFoldDB" id="A0A1X4XV28"/>
<gene>
    <name evidence="1" type="ORF">DESAMIL20_938</name>
</gene>
<evidence type="ECO:0000313" key="1">
    <source>
        <dbReference type="EMBL" id="OSS41385.1"/>
    </source>
</evidence>
<sequence>MVVFTFFFKGKTPNIPDFLGHQKVQLTALALHHTKDLKNTNYN</sequence>
<reference evidence="1 2" key="1">
    <citation type="journal article" date="2017" name="Front. Microbiol.">
        <title>Genome Sequence of Desulfurella amilsii Strain TR1 and Comparative Genomics of Desulfurellaceae Family.</title>
        <authorList>
            <person name="Florentino A.P."/>
            <person name="Stams A.J."/>
            <person name="Sanchez-Andrea I."/>
        </authorList>
    </citation>
    <scope>NUCLEOTIDE SEQUENCE [LARGE SCALE GENOMIC DNA]</scope>
    <source>
        <strain evidence="1 2">TR1</strain>
    </source>
</reference>
<protein>
    <submittedName>
        <fullName evidence="1">Uncharacterized protein</fullName>
    </submittedName>
</protein>
<accession>A0A1X4XV28</accession>
<name>A0A1X4XV28_9BACT</name>
<evidence type="ECO:0000313" key="2">
    <source>
        <dbReference type="Proteomes" id="UP000194141"/>
    </source>
</evidence>
<dbReference type="EMBL" id="MDSU01000018">
    <property type="protein sequence ID" value="OSS41385.1"/>
    <property type="molecule type" value="Genomic_DNA"/>
</dbReference>
<dbReference type="Proteomes" id="UP000194141">
    <property type="component" value="Unassembled WGS sequence"/>
</dbReference>
<dbReference type="STRING" id="1562698.DESAMIL20_938"/>
<organism evidence="1 2">
    <name type="scientific">Desulfurella amilsii</name>
    <dbReference type="NCBI Taxonomy" id="1562698"/>
    <lineage>
        <taxon>Bacteria</taxon>
        <taxon>Pseudomonadati</taxon>
        <taxon>Campylobacterota</taxon>
        <taxon>Desulfurellia</taxon>
        <taxon>Desulfurellales</taxon>
        <taxon>Desulfurellaceae</taxon>
        <taxon>Desulfurella</taxon>
    </lineage>
</organism>
<comment type="caution">
    <text evidence="1">The sequence shown here is derived from an EMBL/GenBank/DDBJ whole genome shotgun (WGS) entry which is preliminary data.</text>
</comment>
<proteinExistence type="predicted"/>